<comment type="caution">
    <text evidence="1">The sequence shown here is derived from an EMBL/GenBank/DDBJ whole genome shotgun (WGS) entry which is preliminary data.</text>
</comment>
<dbReference type="PATRIC" id="fig|991778.3.peg.5934"/>
<proteinExistence type="predicted"/>
<sequence length="42" mass="4566">MAFSLKVFCATRSDDLARHLPNDTLVANPDKHLAGHAFDQAA</sequence>
<organism evidence="1 2">
    <name type="scientific">Rhodopirellula baltica WH47</name>
    <dbReference type="NCBI Taxonomy" id="991778"/>
    <lineage>
        <taxon>Bacteria</taxon>
        <taxon>Pseudomonadati</taxon>
        <taxon>Planctomycetota</taxon>
        <taxon>Planctomycetia</taxon>
        <taxon>Pirellulales</taxon>
        <taxon>Pirellulaceae</taxon>
        <taxon>Rhodopirellula</taxon>
    </lineage>
</organism>
<accession>F2B0T7</accession>
<evidence type="ECO:0000313" key="1">
    <source>
        <dbReference type="EMBL" id="EGF24480.1"/>
    </source>
</evidence>
<dbReference type="Proteomes" id="UP000006222">
    <property type="component" value="Unassembled WGS sequence"/>
</dbReference>
<reference evidence="1 2" key="1">
    <citation type="journal article" date="2013" name="Mar. Genomics">
        <title>Expression of sulfatases in Rhodopirellula baltica and the diversity of sulfatases in the genus Rhodopirellula.</title>
        <authorList>
            <person name="Wegner C.E."/>
            <person name="Richter-Heitmann T."/>
            <person name="Klindworth A."/>
            <person name="Klockow C."/>
            <person name="Richter M."/>
            <person name="Achstetter T."/>
            <person name="Glockner F.O."/>
            <person name="Harder J."/>
        </authorList>
    </citation>
    <scope>NUCLEOTIDE SEQUENCE [LARGE SCALE GENOMIC DNA]</scope>
    <source>
        <strain evidence="1 2">WH47</strain>
    </source>
</reference>
<protein>
    <submittedName>
        <fullName evidence="1">Uncharacterized protein</fullName>
    </submittedName>
</protein>
<evidence type="ECO:0000313" key="2">
    <source>
        <dbReference type="Proteomes" id="UP000006222"/>
    </source>
</evidence>
<gene>
    <name evidence="1" type="ORF">RBWH47_04472</name>
</gene>
<dbReference type="AlphaFoldDB" id="F2B0T7"/>
<dbReference type="EMBL" id="AFAR01000287">
    <property type="protein sequence ID" value="EGF24480.1"/>
    <property type="molecule type" value="Genomic_DNA"/>
</dbReference>
<name>F2B0T7_RHOBT</name>